<evidence type="ECO:0000256" key="4">
    <source>
        <dbReference type="ARBA" id="ARBA00022827"/>
    </source>
</evidence>
<evidence type="ECO:0000256" key="2">
    <source>
        <dbReference type="ARBA" id="ARBA00022630"/>
    </source>
</evidence>
<name>A0A2G8KN32_STIJA</name>
<accession>A0A2G8KN32</accession>
<keyword evidence="3" id="KW-0732">Signal</keyword>
<organism evidence="8 9">
    <name type="scientific">Stichopus japonicus</name>
    <name type="common">Sea cucumber</name>
    <dbReference type="NCBI Taxonomy" id="307972"/>
    <lineage>
        <taxon>Eukaryota</taxon>
        <taxon>Metazoa</taxon>
        <taxon>Echinodermata</taxon>
        <taxon>Eleutherozoa</taxon>
        <taxon>Echinozoa</taxon>
        <taxon>Holothuroidea</taxon>
        <taxon>Aspidochirotacea</taxon>
        <taxon>Aspidochirotida</taxon>
        <taxon>Stichopodidae</taxon>
        <taxon>Apostichopus</taxon>
    </lineage>
</organism>
<keyword evidence="2" id="KW-0285">Flavoprotein</keyword>
<feature type="transmembrane region" description="Helical" evidence="7">
    <location>
        <begin position="12"/>
        <end position="32"/>
    </location>
</feature>
<keyword evidence="7" id="KW-0472">Membrane</keyword>
<evidence type="ECO:0000256" key="1">
    <source>
        <dbReference type="ARBA" id="ARBA00005855"/>
    </source>
</evidence>
<dbReference type="AlphaFoldDB" id="A0A2G8KN32"/>
<evidence type="ECO:0008006" key="10">
    <source>
        <dbReference type="Google" id="ProtNLM"/>
    </source>
</evidence>
<dbReference type="PANTHER" id="PTHR46091">
    <property type="entry name" value="BLR7054 PROTEIN"/>
    <property type="match status" value="1"/>
</dbReference>
<evidence type="ECO:0000313" key="9">
    <source>
        <dbReference type="Proteomes" id="UP000230750"/>
    </source>
</evidence>
<proteinExistence type="inferred from homology"/>
<evidence type="ECO:0000313" key="8">
    <source>
        <dbReference type="EMBL" id="PIK49411.1"/>
    </source>
</evidence>
<comment type="similarity">
    <text evidence="1">Belongs to the carotenoid/retinoid oxidoreductase family. CrtISO subfamily.</text>
</comment>
<evidence type="ECO:0000256" key="5">
    <source>
        <dbReference type="ARBA" id="ARBA00022857"/>
    </source>
</evidence>
<dbReference type="OrthoDB" id="38045at2759"/>
<dbReference type="PANTHER" id="PTHR46091:SF3">
    <property type="entry name" value="AMINE OXIDASE DOMAIN-CONTAINING PROTEIN"/>
    <property type="match status" value="1"/>
</dbReference>
<dbReference type="InterPro" id="IPR052206">
    <property type="entry name" value="Retinol_saturase"/>
</dbReference>
<evidence type="ECO:0000256" key="7">
    <source>
        <dbReference type="SAM" id="Phobius"/>
    </source>
</evidence>
<keyword evidence="9" id="KW-1185">Reference proteome</keyword>
<keyword evidence="7" id="KW-0812">Transmembrane</keyword>
<dbReference type="Proteomes" id="UP000230750">
    <property type="component" value="Unassembled WGS sequence"/>
</dbReference>
<gene>
    <name evidence="8" type="ORF">BSL78_13711</name>
</gene>
<dbReference type="Pfam" id="PF13450">
    <property type="entry name" value="NAD_binding_8"/>
    <property type="match status" value="1"/>
</dbReference>
<keyword evidence="7" id="KW-1133">Transmembrane helix</keyword>
<protein>
    <recommendedName>
        <fullName evidence="10">All-trans-retinol 13,14-reductase</fullName>
    </recommendedName>
</protein>
<sequence length="619" mass="68853">MSYIGLLVGSPSLLSVVIISLIFIVGLGLFFSGKFGSKPPSRNPFAEDCVRPPQPVVIDQHVRDKVIKQGFTSNKVPENLDAVIVGSGIGGLAMGAIMAKAGKKVLVLEQHDQSGGCCHSFIEKGFEFDVGIHYCGELGEGTLTRVLIDQLTDGQLVWEKVDEIYDVVAIGEAGKKKYYEMKCGPRQVFRDNLVRQFPDDVKAIDKFMALLKKGKGQFSRSIILKVLPKWLSQVLVSTGIIHLITRQFVEAKKSLDEVLEDLTDNKDLRTVFSYCFGDFGTHQTSVRLHAGISYESLHVGWLLSKGGASEIAFHLIPTIEKAGGKCLVRAPVTEIVLNKDGAATGQVIGKREEGLQNGYGGFSLFVGLKGTTEELNLPRRQCWSFPNNELSKSFWKYLNRSVADVLEGDVPLVFISFPSAKDSSWDQRYPGKSVCTVVTLVNWDWFQEWEEERVMHRGDGYVSVKDAIAKRCGSKFFIFTRNLRTSLPKVGEHRREPSERFYPGNYSQTLRQVEYFDSGSPLTNSYYIRADKGEMYGLDHNKERFSAEASVALHPQTAVPNLYLTGQDVLTCGFSGGLYGALFASCHTLNRNVVFDALSLKKRLKKQQKTRVINEGLSP</sequence>
<keyword evidence="5" id="KW-0521">NADP</keyword>
<reference evidence="8 9" key="1">
    <citation type="journal article" date="2017" name="PLoS Biol.">
        <title>The sea cucumber genome provides insights into morphological evolution and visceral regeneration.</title>
        <authorList>
            <person name="Zhang X."/>
            <person name="Sun L."/>
            <person name="Yuan J."/>
            <person name="Sun Y."/>
            <person name="Gao Y."/>
            <person name="Zhang L."/>
            <person name="Li S."/>
            <person name="Dai H."/>
            <person name="Hamel J.F."/>
            <person name="Liu C."/>
            <person name="Yu Y."/>
            <person name="Liu S."/>
            <person name="Lin W."/>
            <person name="Guo K."/>
            <person name="Jin S."/>
            <person name="Xu P."/>
            <person name="Storey K.B."/>
            <person name="Huan P."/>
            <person name="Zhang T."/>
            <person name="Zhou Y."/>
            <person name="Zhang J."/>
            <person name="Lin C."/>
            <person name="Li X."/>
            <person name="Xing L."/>
            <person name="Huo D."/>
            <person name="Sun M."/>
            <person name="Wang L."/>
            <person name="Mercier A."/>
            <person name="Li F."/>
            <person name="Yang H."/>
            <person name="Xiang J."/>
        </authorList>
    </citation>
    <scope>NUCLEOTIDE SEQUENCE [LARGE SCALE GENOMIC DNA]</scope>
    <source>
        <strain evidence="8">Shaxun</strain>
        <tissue evidence="8">Muscle</tissue>
    </source>
</reference>
<keyword evidence="6" id="KW-0520">NAD</keyword>
<dbReference type="STRING" id="307972.A0A2G8KN32"/>
<dbReference type="SUPFAM" id="SSF51905">
    <property type="entry name" value="FAD/NAD(P)-binding domain"/>
    <property type="match status" value="1"/>
</dbReference>
<dbReference type="EMBL" id="MRZV01000467">
    <property type="protein sequence ID" value="PIK49411.1"/>
    <property type="molecule type" value="Genomic_DNA"/>
</dbReference>
<dbReference type="Gene3D" id="3.50.50.60">
    <property type="entry name" value="FAD/NAD(P)-binding domain"/>
    <property type="match status" value="1"/>
</dbReference>
<dbReference type="InterPro" id="IPR036188">
    <property type="entry name" value="FAD/NAD-bd_sf"/>
</dbReference>
<comment type="caution">
    <text evidence="8">The sequence shown here is derived from an EMBL/GenBank/DDBJ whole genome shotgun (WGS) entry which is preliminary data.</text>
</comment>
<keyword evidence="4" id="KW-0274">FAD</keyword>
<evidence type="ECO:0000256" key="6">
    <source>
        <dbReference type="ARBA" id="ARBA00023027"/>
    </source>
</evidence>
<evidence type="ECO:0000256" key="3">
    <source>
        <dbReference type="ARBA" id="ARBA00022729"/>
    </source>
</evidence>